<gene>
    <name evidence="6" type="ORF">Bpfe_016073</name>
</gene>
<dbReference type="EMBL" id="JASAOG010000077">
    <property type="protein sequence ID" value="KAK0054497.1"/>
    <property type="molecule type" value="Genomic_DNA"/>
</dbReference>
<comment type="caution">
    <text evidence="6">The sequence shown here is derived from an EMBL/GenBank/DDBJ whole genome shotgun (WGS) entry which is preliminary data.</text>
</comment>
<keyword evidence="2" id="KW-0677">Repeat</keyword>
<dbReference type="GO" id="GO:0006637">
    <property type="term" value="P:acyl-CoA metabolic process"/>
    <property type="evidence" value="ECO:0007669"/>
    <property type="project" value="TreeGrafter"/>
</dbReference>
<accession>A0AAD8F7F9</accession>
<evidence type="ECO:0000256" key="3">
    <source>
        <dbReference type="ARBA" id="ARBA00022801"/>
    </source>
</evidence>
<keyword evidence="7" id="KW-1185">Reference proteome</keyword>
<dbReference type="SUPFAM" id="SSF54637">
    <property type="entry name" value="Thioesterase/thiol ester dehydrase-isomerase"/>
    <property type="match status" value="2"/>
</dbReference>
<dbReference type="GO" id="GO:0047617">
    <property type="term" value="F:fatty acyl-CoA hydrolase activity"/>
    <property type="evidence" value="ECO:0007669"/>
    <property type="project" value="TreeGrafter"/>
</dbReference>
<dbReference type="InterPro" id="IPR029069">
    <property type="entry name" value="HotDog_dom_sf"/>
</dbReference>
<dbReference type="PROSITE" id="PS51770">
    <property type="entry name" value="HOTDOG_ACOT"/>
    <property type="match status" value="2"/>
</dbReference>
<dbReference type="Gene3D" id="3.10.129.10">
    <property type="entry name" value="Hotdog Thioesterase"/>
    <property type="match status" value="2"/>
</dbReference>
<evidence type="ECO:0000256" key="4">
    <source>
        <dbReference type="ARBA" id="ARBA00022946"/>
    </source>
</evidence>
<organism evidence="6 7">
    <name type="scientific">Biomphalaria pfeifferi</name>
    <name type="common">Bloodfluke planorb</name>
    <name type="synonym">Freshwater snail</name>
    <dbReference type="NCBI Taxonomy" id="112525"/>
    <lineage>
        <taxon>Eukaryota</taxon>
        <taxon>Metazoa</taxon>
        <taxon>Spiralia</taxon>
        <taxon>Lophotrochozoa</taxon>
        <taxon>Mollusca</taxon>
        <taxon>Gastropoda</taxon>
        <taxon>Heterobranchia</taxon>
        <taxon>Euthyneura</taxon>
        <taxon>Panpulmonata</taxon>
        <taxon>Hygrophila</taxon>
        <taxon>Lymnaeoidea</taxon>
        <taxon>Planorbidae</taxon>
        <taxon>Biomphalaria</taxon>
    </lineage>
</organism>
<dbReference type="PANTHER" id="PTHR12655:SF0">
    <property type="entry name" value="ACYL-COENZYME A THIOESTERASE 9, MITOCHONDRIAL"/>
    <property type="match status" value="1"/>
</dbReference>
<protein>
    <submittedName>
        <fullName evidence="6">Acyl-coenzyme A thioesterase 9 mitochondrial</fullName>
    </submittedName>
</protein>
<evidence type="ECO:0000259" key="5">
    <source>
        <dbReference type="PROSITE" id="PS51770"/>
    </source>
</evidence>
<dbReference type="GO" id="GO:0005739">
    <property type="term" value="C:mitochondrion"/>
    <property type="evidence" value="ECO:0007669"/>
    <property type="project" value="TreeGrafter"/>
</dbReference>
<feature type="domain" description="HotDog ACOT-type" evidence="5">
    <location>
        <begin position="77"/>
        <end position="207"/>
    </location>
</feature>
<keyword evidence="3" id="KW-0378">Hydrolase</keyword>
<proteinExistence type="inferred from homology"/>
<sequence>MLCPILRRFLISSYRLRAEVAGYCTDNPNMMTIKEVRDSLINMVGVRKKWIIEETKVTGVLQKVVCDQSLLPKRKPSDSYVQAVIPLSDPDNNVRDKYITFAKKIRFGRLLEDFDSLAGLICYNHNLNPALGPDQKSPYAFVTRLVDRIEQSPSKLLSPYKDIILDGQVTWVGRSSMECTMNIKQEIDGELVKVITARYLFVAVLSETSTPGVVNPLDPQTPEEIALFKLGEENKIKRQRETTQSLLKTPPTEDERLIIHDLFLSTVDLNSGTFKVRVKPENTVWMEDAIKKTLLICQPEQRNLYNKIFGGFLMRMAYELAWANASIYARKRPRLCKVVDDILFNKPVEIGSLLLLSSQVVYTKGSDLQIHVHAEVDNLEQGINENTNDFHFTFDMGVPNLPRVIPKTYSESMLYLVGKRHYES</sequence>
<dbReference type="PANTHER" id="PTHR12655">
    <property type="entry name" value="ACYL-COA THIOESTERASE"/>
    <property type="match status" value="1"/>
</dbReference>
<evidence type="ECO:0000256" key="2">
    <source>
        <dbReference type="ARBA" id="ARBA00022737"/>
    </source>
</evidence>
<reference evidence="6" key="2">
    <citation type="submission" date="2023-04" db="EMBL/GenBank/DDBJ databases">
        <authorList>
            <person name="Bu L."/>
            <person name="Lu L."/>
            <person name="Laidemitt M.R."/>
            <person name="Zhang S.M."/>
            <person name="Mutuku M."/>
            <person name="Mkoji G."/>
            <person name="Steinauer M."/>
            <person name="Loker E.S."/>
        </authorList>
    </citation>
    <scope>NUCLEOTIDE SEQUENCE</scope>
    <source>
        <strain evidence="6">KasaAsao</strain>
        <tissue evidence="6">Whole Snail</tissue>
    </source>
</reference>
<name>A0AAD8F7F9_BIOPF</name>
<keyword evidence="4" id="KW-0809">Transit peptide</keyword>
<feature type="domain" description="HotDog ACOT-type" evidence="5">
    <location>
        <begin position="287"/>
        <end position="400"/>
    </location>
</feature>
<reference evidence="6" key="1">
    <citation type="journal article" date="2023" name="PLoS Negl. Trop. Dis.">
        <title>A genome sequence for Biomphalaria pfeifferi, the major vector snail for the human-infecting parasite Schistosoma mansoni.</title>
        <authorList>
            <person name="Bu L."/>
            <person name="Lu L."/>
            <person name="Laidemitt M.R."/>
            <person name="Zhang S.M."/>
            <person name="Mutuku M."/>
            <person name="Mkoji G."/>
            <person name="Steinauer M."/>
            <person name="Loker E.S."/>
        </authorList>
    </citation>
    <scope>NUCLEOTIDE SEQUENCE</scope>
    <source>
        <strain evidence="6">KasaAsao</strain>
    </source>
</reference>
<dbReference type="InterPro" id="IPR033120">
    <property type="entry name" value="HOTDOG_ACOT"/>
</dbReference>
<evidence type="ECO:0000256" key="1">
    <source>
        <dbReference type="ARBA" id="ARBA00010458"/>
    </source>
</evidence>
<dbReference type="FunFam" id="3.10.129.10:FF:000012">
    <property type="entry name" value="Acyl-coenzyme A thioesterase 9, mitochondrial"/>
    <property type="match status" value="1"/>
</dbReference>
<evidence type="ECO:0000313" key="6">
    <source>
        <dbReference type="EMBL" id="KAK0054497.1"/>
    </source>
</evidence>
<evidence type="ECO:0000313" key="7">
    <source>
        <dbReference type="Proteomes" id="UP001233172"/>
    </source>
</evidence>
<dbReference type="Proteomes" id="UP001233172">
    <property type="component" value="Unassembled WGS sequence"/>
</dbReference>
<dbReference type="CDD" id="cd03442">
    <property type="entry name" value="BFIT_BACH"/>
    <property type="match status" value="1"/>
</dbReference>
<dbReference type="AlphaFoldDB" id="A0AAD8F7F9"/>
<comment type="similarity">
    <text evidence="1">Belongs to the acyl coenzyme A hydrolase family.</text>
</comment>